<dbReference type="EMBL" id="KV427655">
    <property type="protein sequence ID" value="KZT02175.1"/>
    <property type="molecule type" value="Genomic_DNA"/>
</dbReference>
<name>A0A165C473_9APHY</name>
<dbReference type="GeneID" id="63830987"/>
<protein>
    <submittedName>
        <fullName evidence="2">Uncharacterized protein</fullName>
    </submittedName>
</protein>
<dbReference type="RefSeq" id="XP_040759915.1">
    <property type="nucleotide sequence ID" value="XM_040913959.1"/>
</dbReference>
<keyword evidence="3" id="KW-1185">Reference proteome</keyword>
<organism evidence="2 3">
    <name type="scientific">Laetiporus sulphureus 93-53</name>
    <dbReference type="NCBI Taxonomy" id="1314785"/>
    <lineage>
        <taxon>Eukaryota</taxon>
        <taxon>Fungi</taxon>
        <taxon>Dikarya</taxon>
        <taxon>Basidiomycota</taxon>
        <taxon>Agaricomycotina</taxon>
        <taxon>Agaricomycetes</taxon>
        <taxon>Polyporales</taxon>
        <taxon>Laetiporus</taxon>
    </lineage>
</organism>
<sequence length="122" mass="13974">MPSAPSKPGSHSCRSRKANPLHSSSSGSSRWRCRTTGSRLRCQLRRRIASFLLSTEHPILLFRYLSYYHLRSTRRTTCLRGALMALLWATGRSRRRTTMCSRALSAGTLCRSRTTRSRSRTR</sequence>
<feature type="region of interest" description="Disordered" evidence="1">
    <location>
        <begin position="1"/>
        <end position="32"/>
    </location>
</feature>
<dbReference type="InParanoid" id="A0A165C473"/>
<reference evidence="2 3" key="1">
    <citation type="journal article" date="2016" name="Mol. Biol. Evol.">
        <title>Comparative Genomics of Early-Diverging Mushroom-Forming Fungi Provides Insights into the Origins of Lignocellulose Decay Capabilities.</title>
        <authorList>
            <person name="Nagy L.G."/>
            <person name="Riley R."/>
            <person name="Tritt A."/>
            <person name="Adam C."/>
            <person name="Daum C."/>
            <person name="Floudas D."/>
            <person name="Sun H."/>
            <person name="Yadav J.S."/>
            <person name="Pangilinan J."/>
            <person name="Larsson K.H."/>
            <person name="Matsuura K."/>
            <person name="Barry K."/>
            <person name="Labutti K."/>
            <person name="Kuo R."/>
            <person name="Ohm R.A."/>
            <person name="Bhattacharya S.S."/>
            <person name="Shirouzu T."/>
            <person name="Yoshinaga Y."/>
            <person name="Martin F.M."/>
            <person name="Grigoriev I.V."/>
            <person name="Hibbett D.S."/>
        </authorList>
    </citation>
    <scope>NUCLEOTIDE SEQUENCE [LARGE SCALE GENOMIC DNA]</scope>
    <source>
        <strain evidence="2 3">93-53</strain>
    </source>
</reference>
<evidence type="ECO:0000313" key="2">
    <source>
        <dbReference type="EMBL" id="KZT02175.1"/>
    </source>
</evidence>
<evidence type="ECO:0000313" key="3">
    <source>
        <dbReference type="Proteomes" id="UP000076871"/>
    </source>
</evidence>
<dbReference type="Proteomes" id="UP000076871">
    <property type="component" value="Unassembled WGS sequence"/>
</dbReference>
<feature type="compositionally biased region" description="Low complexity" evidence="1">
    <location>
        <begin position="23"/>
        <end position="32"/>
    </location>
</feature>
<proteinExistence type="predicted"/>
<accession>A0A165C473</accession>
<dbReference type="AlphaFoldDB" id="A0A165C473"/>
<evidence type="ECO:0000256" key="1">
    <source>
        <dbReference type="SAM" id="MobiDB-lite"/>
    </source>
</evidence>
<gene>
    <name evidence="2" type="ORF">LAESUDRAFT_794475</name>
</gene>